<feature type="non-terminal residue" evidence="4">
    <location>
        <position position="1"/>
    </location>
</feature>
<comment type="caution">
    <text evidence="4">The sequence shown here is derived from an EMBL/GenBank/DDBJ whole genome shotgun (WGS) entry which is preliminary data.</text>
</comment>
<dbReference type="InterPro" id="IPR002347">
    <property type="entry name" value="SDR_fam"/>
</dbReference>
<protein>
    <submittedName>
        <fullName evidence="4">SDR family oxidoreductase</fullName>
    </submittedName>
</protein>
<dbReference type="PANTHER" id="PTHR44196">
    <property type="entry name" value="DEHYDROGENASE/REDUCTASE SDR FAMILY MEMBER 7B"/>
    <property type="match status" value="1"/>
</dbReference>
<dbReference type="EMBL" id="JAHLFQ010000059">
    <property type="protein sequence ID" value="MBU3803718.1"/>
    <property type="molecule type" value="Genomic_DNA"/>
</dbReference>
<dbReference type="Pfam" id="PF00106">
    <property type="entry name" value="adh_short"/>
    <property type="match status" value="1"/>
</dbReference>
<proteinExistence type="inferred from homology"/>
<dbReference type="PRINTS" id="PR00081">
    <property type="entry name" value="GDHRDH"/>
</dbReference>
<evidence type="ECO:0000256" key="1">
    <source>
        <dbReference type="ARBA" id="ARBA00006484"/>
    </source>
</evidence>
<dbReference type="GO" id="GO:0016020">
    <property type="term" value="C:membrane"/>
    <property type="evidence" value="ECO:0007669"/>
    <property type="project" value="TreeGrafter"/>
</dbReference>
<evidence type="ECO:0000313" key="5">
    <source>
        <dbReference type="Proteomes" id="UP000824229"/>
    </source>
</evidence>
<dbReference type="Gene3D" id="3.40.50.720">
    <property type="entry name" value="NAD(P)-binding Rossmann-like Domain"/>
    <property type="match status" value="1"/>
</dbReference>
<dbReference type="PANTHER" id="PTHR44196:SF2">
    <property type="entry name" value="SHORT-CHAIN DEHYDROGENASE-RELATED"/>
    <property type="match status" value="1"/>
</dbReference>
<dbReference type="Proteomes" id="UP000824229">
    <property type="component" value="Unassembled WGS sequence"/>
</dbReference>
<evidence type="ECO:0000313" key="4">
    <source>
        <dbReference type="EMBL" id="MBU3803718.1"/>
    </source>
</evidence>
<accession>A0A9E2NMT3</accession>
<dbReference type="PIRSF" id="PIRSF000126">
    <property type="entry name" value="11-beta-HSD1"/>
    <property type="match status" value="1"/>
</dbReference>
<dbReference type="AlphaFoldDB" id="A0A9E2NMT3"/>
<dbReference type="InterPro" id="IPR036291">
    <property type="entry name" value="NAD(P)-bd_dom_sf"/>
</dbReference>
<keyword evidence="2" id="KW-0560">Oxidoreductase</keyword>
<evidence type="ECO:0000256" key="2">
    <source>
        <dbReference type="ARBA" id="ARBA00023002"/>
    </source>
</evidence>
<reference evidence="4" key="1">
    <citation type="journal article" date="2021" name="PeerJ">
        <title>Extensive microbial diversity within the chicken gut microbiome revealed by metagenomics and culture.</title>
        <authorList>
            <person name="Gilroy R."/>
            <person name="Ravi A."/>
            <person name="Getino M."/>
            <person name="Pursley I."/>
            <person name="Horton D.L."/>
            <person name="Alikhan N.F."/>
            <person name="Baker D."/>
            <person name="Gharbi K."/>
            <person name="Hall N."/>
            <person name="Watson M."/>
            <person name="Adriaenssens E.M."/>
            <person name="Foster-Nyarko E."/>
            <person name="Jarju S."/>
            <person name="Secka A."/>
            <person name="Antonio M."/>
            <person name="Oren A."/>
            <person name="Chaudhuri R.R."/>
            <person name="La Ragione R."/>
            <person name="Hildebrand F."/>
            <person name="Pallen M.J."/>
        </authorList>
    </citation>
    <scope>NUCLEOTIDE SEQUENCE</scope>
    <source>
        <strain evidence="4">B5-657</strain>
    </source>
</reference>
<dbReference type="PRINTS" id="PR00080">
    <property type="entry name" value="SDRFAMILY"/>
</dbReference>
<dbReference type="GO" id="GO:0016491">
    <property type="term" value="F:oxidoreductase activity"/>
    <property type="evidence" value="ECO:0007669"/>
    <property type="project" value="UniProtKB-KW"/>
</dbReference>
<dbReference type="CDD" id="cd05233">
    <property type="entry name" value="SDR_c"/>
    <property type="match status" value="1"/>
</dbReference>
<organism evidence="4 5">
    <name type="scientific">Candidatus Cellulosilyticum pullistercoris</name>
    <dbReference type="NCBI Taxonomy" id="2838521"/>
    <lineage>
        <taxon>Bacteria</taxon>
        <taxon>Bacillati</taxon>
        <taxon>Bacillota</taxon>
        <taxon>Clostridia</taxon>
        <taxon>Lachnospirales</taxon>
        <taxon>Cellulosilyticaceae</taxon>
        <taxon>Cellulosilyticum</taxon>
    </lineage>
</organism>
<dbReference type="SUPFAM" id="SSF51735">
    <property type="entry name" value="NAD(P)-binding Rossmann-fold domains"/>
    <property type="match status" value="1"/>
</dbReference>
<reference evidence="4" key="2">
    <citation type="submission" date="2021-04" db="EMBL/GenBank/DDBJ databases">
        <authorList>
            <person name="Gilroy R."/>
        </authorList>
    </citation>
    <scope>NUCLEOTIDE SEQUENCE</scope>
    <source>
        <strain evidence="4">B5-657</strain>
    </source>
</reference>
<sequence>ITGATSGIGYALAEVFAAKGYNLILIGRSTKKLEQTKEALEGVMRRERKTISKIVLVTQDLSKEDAAKNIYEAVIKKKLEVDILINNAGVGYAGEFWKASDEKIMEIISLNMTQLTLLTKYFAKDMKTVGKGKILNVASTGAYHPGAYIGVYYATKAYVLSLSEALYEELKPYGVIVSSLCPGATLTSFQKASGRKDTRLAMKPEFVAKKAYIGLMKNKKVIVPGLRNKVMIKIPRAIGIQLIKSYQKRTLSND</sequence>
<comment type="similarity">
    <text evidence="1 3">Belongs to the short-chain dehydrogenases/reductases (SDR) family.</text>
</comment>
<gene>
    <name evidence="4" type="ORF">H9872_03015</name>
</gene>
<evidence type="ECO:0000256" key="3">
    <source>
        <dbReference type="RuleBase" id="RU000363"/>
    </source>
</evidence>
<name>A0A9E2NMT3_9FIRM</name>